<proteinExistence type="predicted"/>
<accession>A0A146KNP5</accession>
<reference evidence="2" key="1">
    <citation type="journal article" date="2016" name="Gigascience">
        <title>De novo construction of an expanded transcriptome assembly for the western tarnished plant bug, Lygus hesperus.</title>
        <authorList>
            <person name="Tassone E.E."/>
            <person name="Geib S.M."/>
            <person name="Hall B."/>
            <person name="Fabrick J.A."/>
            <person name="Brent C.S."/>
            <person name="Hull J.J."/>
        </authorList>
    </citation>
    <scope>NUCLEOTIDE SEQUENCE</scope>
</reference>
<protein>
    <submittedName>
        <fullName evidence="2">Uncharacterized protein</fullName>
    </submittedName>
</protein>
<evidence type="ECO:0000256" key="1">
    <source>
        <dbReference type="SAM" id="MobiDB-lite"/>
    </source>
</evidence>
<gene>
    <name evidence="2" type="ORF">g.38567</name>
</gene>
<evidence type="ECO:0000313" key="2">
    <source>
        <dbReference type="EMBL" id="JAP97698.1"/>
    </source>
</evidence>
<dbReference type="EMBL" id="GDHC01020930">
    <property type="protein sequence ID" value="JAP97698.1"/>
    <property type="molecule type" value="Transcribed_RNA"/>
</dbReference>
<dbReference type="AlphaFoldDB" id="A0A146KNP5"/>
<organism evidence="2">
    <name type="scientific">Lygus hesperus</name>
    <name type="common">Western plant bug</name>
    <dbReference type="NCBI Taxonomy" id="30085"/>
    <lineage>
        <taxon>Eukaryota</taxon>
        <taxon>Metazoa</taxon>
        <taxon>Ecdysozoa</taxon>
        <taxon>Arthropoda</taxon>
        <taxon>Hexapoda</taxon>
        <taxon>Insecta</taxon>
        <taxon>Pterygota</taxon>
        <taxon>Neoptera</taxon>
        <taxon>Paraneoptera</taxon>
        <taxon>Hemiptera</taxon>
        <taxon>Heteroptera</taxon>
        <taxon>Panheteroptera</taxon>
        <taxon>Cimicomorpha</taxon>
        <taxon>Miridae</taxon>
        <taxon>Mirini</taxon>
        <taxon>Lygus</taxon>
    </lineage>
</organism>
<sequence length="191" mass="20961">MDSIAWYYARQSWSIPYLYLYPSFLSSSLRVWELSHGVDDFNTVLPSYTRKDSHGAEEEMAPVASNTWEPVQKVPWMDERVSTPPPMQQLQYKQVLDTRSQMSSPSKIGEGLRTTTQRTQPCVPLNTLVGDVELDGVENSTRLMSTPAVSVTTVGAVTDSADITATQGSGEVAATLKIAKVSSEQPDSAAQ</sequence>
<name>A0A146KNP5_LYGHE</name>
<feature type="region of interest" description="Disordered" evidence="1">
    <location>
        <begin position="99"/>
        <end position="118"/>
    </location>
</feature>